<dbReference type="InParanoid" id="A5DDP3"/>
<dbReference type="RefSeq" id="XP_001485723.2">
    <property type="nucleotide sequence ID" value="XM_001485673.1"/>
</dbReference>
<dbReference type="OrthoDB" id="5561659at2759"/>
<dbReference type="VEuPathDB" id="FungiDB:PGUG_01394"/>
<dbReference type="GO" id="GO:0006303">
    <property type="term" value="P:double-strand break repair via nonhomologous end joining"/>
    <property type="evidence" value="ECO:0007669"/>
    <property type="project" value="TreeGrafter"/>
</dbReference>
<reference evidence="5 6" key="1">
    <citation type="journal article" date="2009" name="Nature">
        <title>Evolution of pathogenicity and sexual reproduction in eight Candida genomes.</title>
        <authorList>
            <person name="Butler G."/>
            <person name="Rasmussen M.D."/>
            <person name="Lin M.F."/>
            <person name="Santos M.A."/>
            <person name="Sakthikumar S."/>
            <person name="Munro C.A."/>
            <person name="Rheinbay E."/>
            <person name="Grabherr M."/>
            <person name="Forche A."/>
            <person name="Reedy J.L."/>
            <person name="Agrafioti I."/>
            <person name="Arnaud M.B."/>
            <person name="Bates S."/>
            <person name="Brown A.J."/>
            <person name="Brunke S."/>
            <person name="Costanzo M.C."/>
            <person name="Fitzpatrick D.A."/>
            <person name="de Groot P.W."/>
            <person name="Harris D."/>
            <person name="Hoyer L.L."/>
            <person name="Hube B."/>
            <person name="Klis F.M."/>
            <person name="Kodira C."/>
            <person name="Lennard N."/>
            <person name="Logue M.E."/>
            <person name="Martin R."/>
            <person name="Neiman A.M."/>
            <person name="Nikolaou E."/>
            <person name="Quail M.A."/>
            <person name="Quinn J."/>
            <person name="Santos M.C."/>
            <person name="Schmitzberger F.F."/>
            <person name="Sherlock G."/>
            <person name="Shah P."/>
            <person name="Silverstein K.A."/>
            <person name="Skrzypek M.S."/>
            <person name="Soll D."/>
            <person name="Staggs R."/>
            <person name="Stansfield I."/>
            <person name="Stumpf M.P."/>
            <person name="Sudbery P.E."/>
            <person name="Srikantha T."/>
            <person name="Zeng Q."/>
            <person name="Berman J."/>
            <person name="Berriman M."/>
            <person name="Heitman J."/>
            <person name="Gow N.A."/>
            <person name="Lorenz M.C."/>
            <person name="Birren B.W."/>
            <person name="Kellis M."/>
            <person name="Cuomo C.A."/>
        </authorList>
    </citation>
    <scope>NUCLEOTIDE SEQUENCE [LARGE SCALE GENOMIC DNA]</scope>
    <source>
        <strain evidence="6">ATCC 6260 / CBS 566 / DSM 6381 / JCM 1539 / NBRC 10279 / NRRL Y-324</strain>
    </source>
</reference>
<dbReference type="GO" id="GO:0036297">
    <property type="term" value="P:interstrand cross-link repair"/>
    <property type="evidence" value="ECO:0007669"/>
    <property type="project" value="TreeGrafter"/>
</dbReference>
<evidence type="ECO:0000313" key="5">
    <source>
        <dbReference type="EMBL" id="EDK37296.2"/>
    </source>
</evidence>
<keyword evidence="1" id="KW-0540">Nuclease</keyword>
<dbReference type="InterPro" id="IPR001279">
    <property type="entry name" value="Metallo-B-lactamas"/>
</dbReference>
<dbReference type="KEGG" id="pgu:PGUG_01394"/>
<protein>
    <recommendedName>
        <fullName evidence="4">Metallo-beta-lactamase domain-containing protein</fullName>
    </recommendedName>
</protein>
<evidence type="ECO:0000259" key="4">
    <source>
        <dbReference type="Pfam" id="PF12706"/>
    </source>
</evidence>
<dbReference type="eggNOG" id="KOG1361">
    <property type="taxonomic scope" value="Eukaryota"/>
</dbReference>
<organism evidence="5 6">
    <name type="scientific">Meyerozyma guilliermondii (strain ATCC 6260 / CBS 566 / DSM 6381 / JCM 1539 / NBRC 10279 / NRRL Y-324)</name>
    <name type="common">Yeast</name>
    <name type="synonym">Candida guilliermondii</name>
    <dbReference type="NCBI Taxonomy" id="294746"/>
    <lineage>
        <taxon>Eukaryota</taxon>
        <taxon>Fungi</taxon>
        <taxon>Dikarya</taxon>
        <taxon>Ascomycota</taxon>
        <taxon>Saccharomycotina</taxon>
        <taxon>Pichiomycetes</taxon>
        <taxon>Debaryomycetaceae</taxon>
        <taxon>Meyerozyma</taxon>
    </lineage>
</organism>
<proteinExistence type="predicted"/>
<keyword evidence="2" id="KW-0378">Hydrolase</keyword>
<sequence>MNNGRGSTFNGCILEFPGVAADKFNCNASIFLLSHHHADHTIGLRNRTFNRRVYCSKGTKKLLESNESYNHIQHLIRALDYNRQYTLNVEQDKEITSVVVTLIPSYHCPGSCMFLIEQDEKAVIYTGDIRAEDWWIKGLPYNQFLYPYTSSKQLENIYIDTTFAYRGEPYAKYATNSDALKILAGILALYPKDDPEIQFYFNDSVSGLDECWIKLAYEFGLEIHAEATNSKILNVVEVTETLPSYGGRHTFTHTIEGTKAPQKSKLHACGRYWKCTEPKAKFPVSICQYSDFNVVDFAAASMPIRIDSIHGVDIEGLKKIDTTAKGNKIYNFKNRVWLLSQDGTELLPDNLKLLFSRHSSYEETVNFMSIFKPKQVFPCCESRQTWLNGFTVKRIFGSVCSPGMESSYDQMMEREHGMPLSQITDREVKQVNRWSVAECEQERKFVAGFYSKLDQNPGNGKSLALEYAKDYRTNTYTGEVAKDAKNYDYKVQDLVAGRREKWYSNFIENCQNEYFEMLQYGESSGSKKDVHSSSIFMPSSSDNDSIPSSAVKESMRNLSELSNMKKRQPYLVRKPNCRNLDMRTRSMVFSSFDSFEMSFAENTTTNNNGNQVLFRSGNKFDAESVASINAKLRGNPDLWSSTPSTKLTLKP</sequence>
<dbReference type="Gene3D" id="3.60.15.10">
    <property type="entry name" value="Ribonuclease Z/Hydroxyacylglutathione hydrolase-like"/>
    <property type="match status" value="1"/>
</dbReference>
<dbReference type="Proteomes" id="UP000001997">
    <property type="component" value="Unassembled WGS sequence"/>
</dbReference>
<dbReference type="AlphaFoldDB" id="A5DDP3"/>
<dbReference type="STRING" id="294746.A5DDP3"/>
<gene>
    <name evidence="5" type="ORF">PGUG_01394</name>
</gene>
<dbReference type="PANTHER" id="PTHR23240:SF8">
    <property type="entry name" value="PROTEIN ARTEMIS"/>
    <property type="match status" value="1"/>
</dbReference>
<dbReference type="EMBL" id="CH408156">
    <property type="protein sequence ID" value="EDK37296.2"/>
    <property type="molecule type" value="Genomic_DNA"/>
</dbReference>
<dbReference type="Gene3D" id="3.40.50.12650">
    <property type="match status" value="1"/>
</dbReference>
<dbReference type="GeneID" id="5128308"/>
<dbReference type="HOGENOM" id="CLU_019465_0_0_1"/>
<feature type="domain" description="Metallo-beta-lactamase" evidence="4">
    <location>
        <begin position="32"/>
        <end position="131"/>
    </location>
</feature>
<evidence type="ECO:0000256" key="3">
    <source>
        <dbReference type="ARBA" id="ARBA00022839"/>
    </source>
</evidence>
<dbReference type="GO" id="GO:0000723">
    <property type="term" value="P:telomere maintenance"/>
    <property type="evidence" value="ECO:0007669"/>
    <property type="project" value="TreeGrafter"/>
</dbReference>
<evidence type="ECO:0000256" key="2">
    <source>
        <dbReference type="ARBA" id="ARBA00022801"/>
    </source>
</evidence>
<dbReference type="PANTHER" id="PTHR23240">
    <property type="entry name" value="DNA CROSS-LINK REPAIR PROTEIN PSO2/SNM1-RELATED"/>
    <property type="match status" value="1"/>
</dbReference>
<keyword evidence="3" id="KW-0269">Exonuclease</keyword>
<dbReference type="GO" id="GO:0035312">
    <property type="term" value="F:5'-3' DNA exonuclease activity"/>
    <property type="evidence" value="ECO:0007669"/>
    <property type="project" value="TreeGrafter"/>
</dbReference>
<dbReference type="Pfam" id="PF12706">
    <property type="entry name" value="Lactamase_B_2"/>
    <property type="match status" value="1"/>
</dbReference>
<accession>A5DDP3</accession>
<evidence type="ECO:0000313" key="6">
    <source>
        <dbReference type="Proteomes" id="UP000001997"/>
    </source>
</evidence>
<name>A5DDP3_PICGU</name>
<dbReference type="InterPro" id="IPR036866">
    <property type="entry name" value="RibonucZ/Hydroxyglut_hydro"/>
</dbReference>
<keyword evidence="6" id="KW-1185">Reference proteome</keyword>
<evidence type="ECO:0000256" key="1">
    <source>
        <dbReference type="ARBA" id="ARBA00022722"/>
    </source>
</evidence>
<dbReference type="SUPFAM" id="SSF56281">
    <property type="entry name" value="Metallo-hydrolase/oxidoreductase"/>
    <property type="match status" value="1"/>
</dbReference>
<dbReference type="GO" id="GO:0003684">
    <property type="term" value="F:damaged DNA binding"/>
    <property type="evidence" value="ECO:0007669"/>
    <property type="project" value="TreeGrafter"/>
</dbReference>
<dbReference type="OMA" id="VYPCTES"/>